<comment type="caution">
    <text evidence="1">The sequence shown here is derived from an EMBL/GenBank/DDBJ whole genome shotgun (WGS) entry which is preliminary data.</text>
</comment>
<evidence type="ECO:0000313" key="2">
    <source>
        <dbReference type="Proteomes" id="UP001642484"/>
    </source>
</evidence>
<accession>A0ABP0IXA0</accession>
<name>A0ABP0IXA0_9DINO</name>
<proteinExistence type="predicted"/>
<keyword evidence="2" id="KW-1185">Reference proteome</keyword>
<gene>
    <name evidence="1" type="ORF">CCMP2556_LOCUS8551</name>
</gene>
<protein>
    <submittedName>
        <fullName evidence="1">Uncharacterized protein</fullName>
    </submittedName>
</protein>
<reference evidence="1 2" key="1">
    <citation type="submission" date="2024-02" db="EMBL/GenBank/DDBJ databases">
        <authorList>
            <person name="Chen Y."/>
            <person name="Shah S."/>
            <person name="Dougan E. K."/>
            <person name="Thang M."/>
            <person name="Chan C."/>
        </authorList>
    </citation>
    <scope>NUCLEOTIDE SEQUENCE [LARGE SCALE GENOMIC DNA]</scope>
</reference>
<sequence>MSPNFASQHPNEHVVIASFLWGCDLPDQPSSSLQLNKRGTTPTSSCRPEQFVSELNSYRGTPFECRHGCAWFGVFSLEHLATRGPLVRASGGLGVHGTAPVDQYAHQPGALPLIAAGEAGAGHSHAAHDQHFSVASALGEVSGVLEQYAFLEFHPPRGGSERGRADAEHTLYGFHHVS</sequence>
<dbReference type="EMBL" id="CAXAMN010003891">
    <property type="protein sequence ID" value="CAK9006736.1"/>
    <property type="molecule type" value="Genomic_DNA"/>
</dbReference>
<organism evidence="1 2">
    <name type="scientific">Durusdinium trenchii</name>
    <dbReference type="NCBI Taxonomy" id="1381693"/>
    <lineage>
        <taxon>Eukaryota</taxon>
        <taxon>Sar</taxon>
        <taxon>Alveolata</taxon>
        <taxon>Dinophyceae</taxon>
        <taxon>Suessiales</taxon>
        <taxon>Symbiodiniaceae</taxon>
        <taxon>Durusdinium</taxon>
    </lineage>
</organism>
<dbReference type="Proteomes" id="UP001642484">
    <property type="component" value="Unassembled WGS sequence"/>
</dbReference>
<evidence type="ECO:0000313" key="1">
    <source>
        <dbReference type="EMBL" id="CAK9006736.1"/>
    </source>
</evidence>